<name>X5DSG1_9CORY</name>
<reference evidence="3 4" key="1">
    <citation type="journal article" date="2015" name="Int. J. Syst. Evol. Microbiol.">
        <title>Revisiting Corynebacterium glyciniphilum (ex Kubota et al., 1972) sp. nov., nom. rev., isolated from putrefied banana.</title>
        <authorList>
            <person name="Al-Dilaimi A."/>
            <person name="Bednarz H."/>
            <person name="Lomker A."/>
            <person name="Niehaus K."/>
            <person name="Kalinowski J."/>
            <person name="Ruckert C."/>
        </authorList>
    </citation>
    <scope>NUCLEOTIDE SEQUENCE [LARGE SCALE GENOMIC DNA]</scope>
    <source>
        <strain evidence="3">AJ 3170</strain>
    </source>
</reference>
<dbReference type="OrthoDB" id="5241017at2"/>
<dbReference type="STRING" id="1404245.CGLY_08920"/>
<evidence type="ECO:0000313" key="3">
    <source>
        <dbReference type="EMBL" id="AHW64229.1"/>
    </source>
</evidence>
<protein>
    <submittedName>
        <fullName evidence="3">Penicillin-binding protein 2</fullName>
    </submittedName>
</protein>
<feature type="domain" description="Penicillin-binding protein transpeptidase" evidence="2">
    <location>
        <begin position="315"/>
        <end position="575"/>
    </location>
</feature>
<dbReference type="PANTHER" id="PTHR30627">
    <property type="entry name" value="PEPTIDOGLYCAN D,D-TRANSPEPTIDASE"/>
    <property type="match status" value="1"/>
</dbReference>
<dbReference type="GO" id="GO:0008658">
    <property type="term" value="F:penicillin binding"/>
    <property type="evidence" value="ECO:0007669"/>
    <property type="project" value="InterPro"/>
</dbReference>
<dbReference type="Gene3D" id="3.40.710.10">
    <property type="entry name" value="DD-peptidase/beta-lactamase superfamily"/>
    <property type="match status" value="1"/>
</dbReference>
<dbReference type="RefSeq" id="WP_052539954.1">
    <property type="nucleotide sequence ID" value="NZ_CP006842.1"/>
</dbReference>
<dbReference type="Pfam" id="PF00905">
    <property type="entry name" value="Transpeptidase"/>
    <property type="match status" value="1"/>
</dbReference>
<accession>X5DSG1</accession>
<dbReference type="InterPro" id="IPR001460">
    <property type="entry name" value="PCN-bd_Tpept"/>
</dbReference>
<dbReference type="InterPro" id="IPR012338">
    <property type="entry name" value="Beta-lactam/transpept-like"/>
</dbReference>
<keyword evidence="1" id="KW-0732">Signal</keyword>
<dbReference type="GO" id="GO:0071555">
    <property type="term" value="P:cell wall organization"/>
    <property type="evidence" value="ECO:0007669"/>
    <property type="project" value="TreeGrafter"/>
</dbReference>
<feature type="signal peptide" evidence="1">
    <location>
        <begin position="1"/>
        <end position="30"/>
    </location>
</feature>
<proteinExistence type="predicted"/>
<dbReference type="PANTHER" id="PTHR30627:SF24">
    <property type="entry name" value="PENICILLIN-BINDING PROTEIN 4B"/>
    <property type="match status" value="1"/>
</dbReference>
<gene>
    <name evidence="3" type="primary">pbp2C</name>
    <name evidence="3" type="ORF">CGLY_08920</name>
</gene>
<dbReference type="HOGENOM" id="CLU_025328_0_0_11"/>
<sequence>MRTPARRTCLPVTGALLSTALLLGGCSAPWSDSSTDEFIDLVNDGDWAGAAAHTDDPDTAEHYLADLDASIGDTAVHLDVDDGATTTTWTVPSGDEVTSDGTLSTTDGDGDPVAWDPRIFASALTPDTTVSYSDDRTYDLPVLDARNDTQMSWTPVTVFSAAGTDEMTPEQQAAAIAVAVRPAIEDIDTDDIASQITEAGDDGTTLFSLRPDDAEDVADALEDIAGVSSREEGRLLSSDGTSSPVDADVRAYWEQRLDDTSGWTLTTTGDEEQGLEGEILGREEAESSDPIRTTMDMGVQAAAQRALDAEDRAASIVAINPSTGGLVASAQNAAADSQGTPAMTGQFPPGSTFKTVTTAAALSRGTVSPDEEVQCPAEIDVDGRIIPNDNDFDLGTVPMHTAFAESCNTTQALISRGLEPSDLKDTATQLGLGVDFDAPGMTSMTGSVPVTEPGAARVESAIGQGEVLASPFGLALMEASVANNGTMVTPSVIQGEETSSDLDGRAPDALDPEVVDALRSMMREAVTSGTASSLNDVDGLGGKTGTAEIGDGDAHGWFVGSVGDLAFCVFIEGADSSGPAVEMAGNFLRDGALDEITG</sequence>
<dbReference type="eggNOG" id="COG0768">
    <property type="taxonomic scope" value="Bacteria"/>
</dbReference>
<dbReference type="GO" id="GO:0005886">
    <property type="term" value="C:plasma membrane"/>
    <property type="evidence" value="ECO:0007669"/>
    <property type="project" value="TreeGrafter"/>
</dbReference>
<feature type="chain" id="PRO_5039381561" evidence="1">
    <location>
        <begin position="31"/>
        <end position="598"/>
    </location>
</feature>
<evidence type="ECO:0000256" key="1">
    <source>
        <dbReference type="SAM" id="SignalP"/>
    </source>
</evidence>
<dbReference type="AlphaFoldDB" id="X5DSG1"/>
<evidence type="ECO:0000313" key="4">
    <source>
        <dbReference type="Proteomes" id="UP000023703"/>
    </source>
</evidence>
<evidence type="ECO:0000259" key="2">
    <source>
        <dbReference type="Pfam" id="PF00905"/>
    </source>
</evidence>
<dbReference type="PROSITE" id="PS51257">
    <property type="entry name" value="PROKAR_LIPOPROTEIN"/>
    <property type="match status" value="1"/>
</dbReference>
<dbReference type="GO" id="GO:0071972">
    <property type="term" value="F:peptidoglycan L,D-transpeptidase activity"/>
    <property type="evidence" value="ECO:0007669"/>
    <property type="project" value="TreeGrafter"/>
</dbReference>
<dbReference type="EMBL" id="CP006842">
    <property type="protein sequence ID" value="AHW64229.1"/>
    <property type="molecule type" value="Genomic_DNA"/>
</dbReference>
<dbReference type="InterPro" id="IPR050515">
    <property type="entry name" value="Beta-lactam/transpept"/>
</dbReference>
<dbReference type="KEGG" id="cgy:CGLY_08920"/>
<dbReference type="Proteomes" id="UP000023703">
    <property type="component" value="Chromosome"/>
</dbReference>
<organism evidence="3 4">
    <name type="scientific">Corynebacterium glyciniphilum AJ 3170</name>
    <dbReference type="NCBI Taxonomy" id="1404245"/>
    <lineage>
        <taxon>Bacteria</taxon>
        <taxon>Bacillati</taxon>
        <taxon>Actinomycetota</taxon>
        <taxon>Actinomycetes</taxon>
        <taxon>Mycobacteriales</taxon>
        <taxon>Corynebacteriaceae</taxon>
        <taxon>Corynebacterium</taxon>
    </lineage>
</organism>
<dbReference type="SUPFAM" id="SSF56601">
    <property type="entry name" value="beta-lactamase/transpeptidase-like"/>
    <property type="match status" value="1"/>
</dbReference>
<keyword evidence="4" id="KW-1185">Reference proteome</keyword>